<evidence type="ECO:0000313" key="2">
    <source>
        <dbReference type="EMBL" id="BCT91840.1"/>
    </source>
</evidence>
<proteinExistence type="predicted"/>
<keyword evidence="3" id="KW-1185">Reference proteome</keyword>
<sequence>MSWIGVALGYATSVPRSGSEAMPRAWAAGSCPRAIDPIDAAGGVAARACEAGGDVDWFEQAPAARIAAASRMWRMQGPVEKMIGGVPPTRDYPRRTLDRPGGQSRIGVTFRPLGPVLPASLHRTA</sequence>
<evidence type="ECO:0000256" key="1">
    <source>
        <dbReference type="SAM" id="MobiDB-lite"/>
    </source>
</evidence>
<name>A0ABN6FRA2_9GAMM</name>
<dbReference type="Proteomes" id="UP000681317">
    <property type="component" value="Chromosome"/>
</dbReference>
<feature type="region of interest" description="Disordered" evidence="1">
    <location>
        <begin position="82"/>
        <end position="109"/>
    </location>
</feature>
<accession>A0ABN6FRA2</accession>
<reference evidence="2 3" key="1">
    <citation type="submission" date="2021-03" db="EMBL/GenBank/DDBJ databases">
        <title>Complete Genome Sequences of Two Lysobacter Strains Isolated from Sea Water (Lysobacter caseinilyticus) and Soil (Lysobacter helvus) in South Korea.</title>
        <authorList>
            <person name="Watanabe Y."/>
            <person name="Arakawa K."/>
        </authorList>
    </citation>
    <scope>NUCLEOTIDE SEQUENCE [LARGE SCALE GENOMIC DNA]</scope>
    <source>
        <strain evidence="2 3">KVB24</strain>
    </source>
</reference>
<evidence type="ECO:0000313" key="3">
    <source>
        <dbReference type="Proteomes" id="UP000681317"/>
    </source>
</evidence>
<dbReference type="EMBL" id="AP024545">
    <property type="protein sequence ID" value="BCT91840.1"/>
    <property type="molecule type" value="Genomic_DNA"/>
</dbReference>
<organism evidence="2 3">
    <name type="scientific">Noviluteimonas caseinilytica</name>
    <dbReference type="NCBI Taxonomy" id="2675101"/>
    <lineage>
        <taxon>Bacteria</taxon>
        <taxon>Pseudomonadati</taxon>
        <taxon>Pseudomonadota</taxon>
        <taxon>Gammaproteobacteria</taxon>
        <taxon>Lysobacterales</taxon>
        <taxon>Lysobacteraceae</taxon>
        <taxon>Noviluteimonas</taxon>
    </lineage>
</organism>
<gene>
    <name evidence="2" type="ORF">LYSCAS_08640</name>
</gene>
<protein>
    <submittedName>
        <fullName evidence="2">Uncharacterized protein</fullName>
    </submittedName>
</protein>